<organism evidence="7">
    <name type="scientific">Longilinea arvoryzae</name>
    <dbReference type="NCBI Taxonomy" id="360412"/>
    <lineage>
        <taxon>Bacteria</taxon>
        <taxon>Bacillati</taxon>
        <taxon>Chloroflexota</taxon>
        <taxon>Anaerolineae</taxon>
        <taxon>Anaerolineales</taxon>
        <taxon>Anaerolineaceae</taxon>
        <taxon>Longilinea</taxon>
    </lineage>
</organism>
<keyword evidence="5 6" id="KW-0233">DNA recombination</keyword>
<evidence type="ECO:0000256" key="5">
    <source>
        <dbReference type="ARBA" id="ARBA00023172"/>
    </source>
</evidence>
<reference evidence="7" key="1">
    <citation type="submission" date="2015-07" db="EMBL/GenBank/DDBJ databases">
        <title>Draft Genome Sequences of Anaerolinea thermolimosa IMO-1, Bellilinea caldifistulae GOMI-1, Leptolinea tardivitalis YMTK-2, Levilinea saccharolytica KIBI-1,Longilinea arvoryzae KOME-1, Previously Described as Members of the Anaerolineaceae (Chloroflexi).</title>
        <authorList>
            <person name="Sekiguchi Y."/>
            <person name="Ohashi A."/>
            <person name="Matsuura N."/>
            <person name="Tourlousse M.D."/>
        </authorList>
    </citation>
    <scope>NUCLEOTIDE SEQUENCE [LARGE SCALE GENOMIC DNA]</scope>
    <source>
        <strain evidence="7">KOME-1</strain>
    </source>
</reference>
<dbReference type="PANTHER" id="PTHR33217:SF7">
    <property type="entry name" value="TRANSPOSASE FOR INSERTION SEQUENCE ELEMENT IS1081"/>
    <property type="match status" value="1"/>
</dbReference>
<dbReference type="InterPro" id="IPR001207">
    <property type="entry name" value="Transposase_mutator"/>
</dbReference>
<dbReference type="PANTHER" id="PTHR33217">
    <property type="entry name" value="TRANSPOSASE FOR INSERTION SEQUENCE ELEMENT IS1081"/>
    <property type="match status" value="1"/>
</dbReference>
<evidence type="ECO:0000256" key="4">
    <source>
        <dbReference type="ARBA" id="ARBA00023125"/>
    </source>
</evidence>
<dbReference type="Pfam" id="PF00872">
    <property type="entry name" value="Transposase_mut"/>
    <property type="match status" value="1"/>
</dbReference>
<name>A0A0S7BFM4_9CHLR</name>
<evidence type="ECO:0000256" key="2">
    <source>
        <dbReference type="ARBA" id="ARBA00010961"/>
    </source>
</evidence>
<dbReference type="EMBL" id="DF967972">
    <property type="protein sequence ID" value="GAP13824.1"/>
    <property type="molecule type" value="Genomic_DNA"/>
</dbReference>
<evidence type="ECO:0000256" key="3">
    <source>
        <dbReference type="ARBA" id="ARBA00022578"/>
    </source>
</evidence>
<comment type="similarity">
    <text evidence="2 6">Belongs to the transposase mutator family.</text>
</comment>
<evidence type="ECO:0000256" key="1">
    <source>
        <dbReference type="ARBA" id="ARBA00002190"/>
    </source>
</evidence>
<keyword evidence="8" id="KW-1185">Reference proteome</keyword>
<evidence type="ECO:0000313" key="7">
    <source>
        <dbReference type="EMBL" id="GAP13824.1"/>
    </source>
</evidence>
<dbReference type="AlphaFoldDB" id="A0A0S7BFM4"/>
<dbReference type="Proteomes" id="UP000055060">
    <property type="component" value="Unassembled WGS sequence"/>
</dbReference>
<gene>
    <name evidence="7" type="ORF">LARV_01580</name>
</gene>
<keyword evidence="4 6" id="KW-0238">DNA-binding</keyword>
<sequence length="99" mass="11459">MTPKLIIITKYQKTASKLADWMENNIPEGLTIFSFPAAHQRLIRTTNGLERLNREIKRRTRVVSIFPNEGACLRLVSAILMETSDEWEVGRLYLNLEAR</sequence>
<proteinExistence type="inferred from homology"/>
<dbReference type="GO" id="GO:0003677">
    <property type="term" value="F:DNA binding"/>
    <property type="evidence" value="ECO:0007669"/>
    <property type="project" value="UniProtKB-UniRule"/>
</dbReference>
<dbReference type="GO" id="GO:0004803">
    <property type="term" value="F:transposase activity"/>
    <property type="evidence" value="ECO:0007669"/>
    <property type="project" value="UniProtKB-UniRule"/>
</dbReference>
<accession>A0A0S7BFM4</accession>
<protein>
    <recommendedName>
        <fullName evidence="6">Mutator family transposase</fullName>
    </recommendedName>
</protein>
<evidence type="ECO:0000256" key="6">
    <source>
        <dbReference type="RuleBase" id="RU365089"/>
    </source>
</evidence>
<comment type="function">
    <text evidence="1 6">Required for the transposition of the insertion element.</text>
</comment>
<dbReference type="GO" id="GO:0006313">
    <property type="term" value="P:DNA transposition"/>
    <property type="evidence" value="ECO:0007669"/>
    <property type="project" value="UniProtKB-UniRule"/>
</dbReference>
<evidence type="ECO:0000313" key="8">
    <source>
        <dbReference type="Proteomes" id="UP000055060"/>
    </source>
</evidence>
<keyword evidence="3 6" id="KW-0815">Transposition</keyword>
<keyword evidence="6" id="KW-0814">Transposable element</keyword>